<proteinExistence type="predicted"/>
<gene>
    <name evidence="1" type="ORF">BD410DRAFT_846317</name>
</gene>
<reference evidence="1 2" key="1">
    <citation type="submission" date="2018-06" db="EMBL/GenBank/DDBJ databases">
        <title>A transcriptomic atlas of mushroom development highlights an independent origin of complex multicellularity.</title>
        <authorList>
            <consortium name="DOE Joint Genome Institute"/>
            <person name="Krizsan K."/>
            <person name="Almasi E."/>
            <person name="Merenyi Z."/>
            <person name="Sahu N."/>
            <person name="Viragh M."/>
            <person name="Koszo T."/>
            <person name="Mondo S."/>
            <person name="Kiss B."/>
            <person name="Balint B."/>
            <person name="Kues U."/>
            <person name="Barry K."/>
            <person name="Hegedus J.C."/>
            <person name="Henrissat B."/>
            <person name="Johnson J."/>
            <person name="Lipzen A."/>
            <person name="Ohm R."/>
            <person name="Nagy I."/>
            <person name="Pangilinan J."/>
            <person name="Yan J."/>
            <person name="Xiong Y."/>
            <person name="Grigoriev I.V."/>
            <person name="Hibbett D.S."/>
            <person name="Nagy L.G."/>
        </authorList>
    </citation>
    <scope>NUCLEOTIDE SEQUENCE [LARGE SCALE GENOMIC DNA]</scope>
    <source>
        <strain evidence="1 2">SZMC22713</strain>
    </source>
</reference>
<dbReference type="Proteomes" id="UP000294933">
    <property type="component" value="Unassembled WGS sequence"/>
</dbReference>
<name>A0A4Y7PFN3_9AGAM</name>
<dbReference type="EMBL" id="ML170385">
    <property type="protein sequence ID" value="TDL14135.1"/>
    <property type="molecule type" value="Genomic_DNA"/>
</dbReference>
<dbReference type="VEuPathDB" id="FungiDB:BD410DRAFT_846317"/>
<evidence type="ECO:0008006" key="3">
    <source>
        <dbReference type="Google" id="ProtNLM"/>
    </source>
</evidence>
<accession>A0A4Y7PFN3</accession>
<organism evidence="1 2">
    <name type="scientific">Rickenella mellea</name>
    <dbReference type="NCBI Taxonomy" id="50990"/>
    <lineage>
        <taxon>Eukaryota</taxon>
        <taxon>Fungi</taxon>
        <taxon>Dikarya</taxon>
        <taxon>Basidiomycota</taxon>
        <taxon>Agaricomycotina</taxon>
        <taxon>Agaricomycetes</taxon>
        <taxon>Hymenochaetales</taxon>
        <taxon>Rickenellaceae</taxon>
        <taxon>Rickenella</taxon>
    </lineage>
</organism>
<evidence type="ECO:0000313" key="1">
    <source>
        <dbReference type="EMBL" id="TDL14135.1"/>
    </source>
</evidence>
<evidence type="ECO:0000313" key="2">
    <source>
        <dbReference type="Proteomes" id="UP000294933"/>
    </source>
</evidence>
<dbReference type="AlphaFoldDB" id="A0A4Y7PFN3"/>
<sequence length="428" mass="48795">MLRRSKNVSLVIHIDFRRDITYRNYKVPRLLEHIPRIQELYITLRRKHNGSYDLPPFNLNIYGPRLKIFQLSSVPVSAVGQDCIIFSATELGLQQRPNMQVMHLEGVGVDWENCDLGVLRGLKSLTFKARDFHPRFGFENCLAILDSCPLLEDLHLKLNPRICLKGLDRPVTLPHLRRLTLHTDVVKSDFLLDRLKLPPNVECFLHFPCHNFEGNFRFHWPRQISSSSRCHLLQCTVVPDRVEISASVQASPFSSALTRFGVHVGSYEDLEGRSDWWESDMEAEDMLRDTFRTMKDIIQNSFLVTTPILAISVMDGREDADLTHLWSQLFANLSGVQIMVADLTHDAMAAFIYALRISPIATSPTRLLLPILTQLYIKSGLGQDNSLKLSETIQFRRGCGLPGIDVKYDGYEAPSPIAAKGRVVFSRR</sequence>
<keyword evidence="2" id="KW-1185">Reference proteome</keyword>
<protein>
    <recommendedName>
        <fullName evidence="3">F-box domain-containing protein</fullName>
    </recommendedName>
</protein>